<dbReference type="PROSITE" id="PS50893">
    <property type="entry name" value="ABC_TRANSPORTER_2"/>
    <property type="match status" value="1"/>
</dbReference>
<keyword evidence="3" id="KW-0547">Nucleotide-binding</keyword>
<comment type="caution">
    <text evidence="6">The sequence shown here is derived from an EMBL/GenBank/DDBJ whole genome shotgun (WGS) entry which is preliminary data.</text>
</comment>
<dbReference type="PANTHER" id="PTHR43335:SF3">
    <property type="entry name" value="ABC TRANSPORTER"/>
    <property type="match status" value="1"/>
</dbReference>
<dbReference type="Proteomes" id="UP000664417">
    <property type="component" value="Unassembled WGS sequence"/>
</dbReference>
<dbReference type="RefSeq" id="WP_207860442.1">
    <property type="nucleotide sequence ID" value="NZ_JAFREP010000017.1"/>
</dbReference>
<dbReference type="AlphaFoldDB" id="A0A8J7Q9Y5"/>
<evidence type="ECO:0000256" key="2">
    <source>
        <dbReference type="ARBA" id="ARBA00022448"/>
    </source>
</evidence>
<dbReference type="EMBL" id="JAFREP010000017">
    <property type="protein sequence ID" value="MBO1320487.1"/>
    <property type="molecule type" value="Genomic_DNA"/>
</dbReference>
<organism evidence="6 7">
    <name type="scientific">Acanthopleuribacter pedis</name>
    <dbReference type="NCBI Taxonomy" id="442870"/>
    <lineage>
        <taxon>Bacteria</taxon>
        <taxon>Pseudomonadati</taxon>
        <taxon>Acidobacteriota</taxon>
        <taxon>Holophagae</taxon>
        <taxon>Acanthopleuribacterales</taxon>
        <taxon>Acanthopleuribacteraceae</taxon>
        <taxon>Acanthopleuribacter</taxon>
    </lineage>
</organism>
<dbReference type="InterPro" id="IPR017871">
    <property type="entry name" value="ABC_transporter-like_CS"/>
</dbReference>
<dbReference type="InterPro" id="IPR003439">
    <property type="entry name" value="ABC_transporter-like_ATP-bd"/>
</dbReference>
<feature type="domain" description="ABC transporter" evidence="5">
    <location>
        <begin position="3"/>
        <end position="233"/>
    </location>
</feature>
<dbReference type="InterPro" id="IPR027417">
    <property type="entry name" value="P-loop_NTPase"/>
</dbReference>
<name>A0A8J7Q9Y5_9BACT</name>
<keyword evidence="2" id="KW-0813">Transport</keyword>
<reference evidence="6" key="1">
    <citation type="submission" date="2021-03" db="EMBL/GenBank/DDBJ databases">
        <authorList>
            <person name="Wang G."/>
        </authorList>
    </citation>
    <scope>NUCLEOTIDE SEQUENCE</scope>
    <source>
        <strain evidence="6">KCTC 12899</strain>
    </source>
</reference>
<dbReference type="Pfam" id="PF00005">
    <property type="entry name" value="ABC_tran"/>
    <property type="match status" value="1"/>
</dbReference>
<dbReference type="Gene3D" id="3.40.50.300">
    <property type="entry name" value="P-loop containing nucleotide triphosphate hydrolases"/>
    <property type="match status" value="1"/>
</dbReference>
<evidence type="ECO:0000313" key="6">
    <source>
        <dbReference type="EMBL" id="MBO1320487.1"/>
    </source>
</evidence>
<dbReference type="PANTHER" id="PTHR43335">
    <property type="entry name" value="ABC TRANSPORTER, ATP-BINDING PROTEIN"/>
    <property type="match status" value="1"/>
</dbReference>
<gene>
    <name evidence="6" type="ORF">J3U88_18570</name>
</gene>
<proteinExistence type="inferred from homology"/>
<protein>
    <submittedName>
        <fullName evidence="6">ABC transporter ATP-binding protein</fullName>
    </submittedName>
</protein>
<sequence>MRVEVHHLVRAFGATRAVDDLTFTIESGKIYGFVGPNGAGKTTTMRIMATLDLPNSGDIFIDGYSVVREPEKVRPLIGFMPDSLPAHRDITVAEYLDFFARLHGLRQPERAQTLKAVEAFTGVGPIRHKLPANLSKGMKQRVSLARALVQDPQFLILDEPAAGLDPKARIELRELILALAAQGKTLFISSHILGELTEICDGTVMIEQGRLLQAGTMDHLLAKHHDEVRYWLGNEGDTAVLYEHCMGFPGVTFSQVVKDEVEVHLHKEAGAAAALLQHLLAQGVVVNECRRRRAGLEDMFLEMTRGQLQ</sequence>
<dbReference type="SMART" id="SM00382">
    <property type="entry name" value="AAA"/>
    <property type="match status" value="1"/>
</dbReference>
<dbReference type="PROSITE" id="PS00211">
    <property type="entry name" value="ABC_TRANSPORTER_1"/>
    <property type="match status" value="1"/>
</dbReference>
<evidence type="ECO:0000259" key="5">
    <source>
        <dbReference type="PROSITE" id="PS50893"/>
    </source>
</evidence>
<evidence type="ECO:0000256" key="1">
    <source>
        <dbReference type="ARBA" id="ARBA00005417"/>
    </source>
</evidence>
<keyword evidence="4 6" id="KW-0067">ATP-binding</keyword>
<dbReference type="SUPFAM" id="SSF52540">
    <property type="entry name" value="P-loop containing nucleoside triphosphate hydrolases"/>
    <property type="match status" value="1"/>
</dbReference>
<evidence type="ECO:0000256" key="3">
    <source>
        <dbReference type="ARBA" id="ARBA00022741"/>
    </source>
</evidence>
<dbReference type="CDD" id="cd03230">
    <property type="entry name" value="ABC_DR_subfamily_A"/>
    <property type="match status" value="1"/>
</dbReference>
<keyword evidence="7" id="KW-1185">Reference proteome</keyword>
<dbReference type="InterPro" id="IPR003593">
    <property type="entry name" value="AAA+_ATPase"/>
</dbReference>
<accession>A0A8J7Q9Y5</accession>
<dbReference type="GO" id="GO:0005524">
    <property type="term" value="F:ATP binding"/>
    <property type="evidence" value="ECO:0007669"/>
    <property type="project" value="UniProtKB-KW"/>
</dbReference>
<evidence type="ECO:0000256" key="4">
    <source>
        <dbReference type="ARBA" id="ARBA00022840"/>
    </source>
</evidence>
<evidence type="ECO:0000313" key="7">
    <source>
        <dbReference type="Proteomes" id="UP000664417"/>
    </source>
</evidence>
<comment type="similarity">
    <text evidence="1">Belongs to the ABC transporter superfamily.</text>
</comment>
<dbReference type="GO" id="GO:0016887">
    <property type="term" value="F:ATP hydrolysis activity"/>
    <property type="evidence" value="ECO:0007669"/>
    <property type="project" value="InterPro"/>
</dbReference>